<evidence type="ECO:0000313" key="2">
    <source>
        <dbReference type="Proteomes" id="UP001470230"/>
    </source>
</evidence>
<protein>
    <submittedName>
        <fullName evidence="1">Uncharacterized protein</fullName>
    </submittedName>
</protein>
<gene>
    <name evidence="1" type="ORF">M9Y10_009163</name>
</gene>
<keyword evidence="2" id="KW-1185">Reference proteome</keyword>
<comment type="caution">
    <text evidence="1">The sequence shown here is derived from an EMBL/GenBank/DDBJ whole genome shotgun (WGS) entry which is preliminary data.</text>
</comment>
<reference evidence="1 2" key="1">
    <citation type="submission" date="2024-04" db="EMBL/GenBank/DDBJ databases">
        <title>Tritrichomonas musculus Genome.</title>
        <authorList>
            <person name="Alves-Ferreira E."/>
            <person name="Grigg M."/>
            <person name="Lorenzi H."/>
            <person name="Galac M."/>
        </authorList>
    </citation>
    <scope>NUCLEOTIDE SEQUENCE [LARGE SCALE GENOMIC DNA]</scope>
    <source>
        <strain evidence="1 2">EAF2021</strain>
    </source>
</reference>
<evidence type="ECO:0000313" key="1">
    <source>
        <dbReference type="EMBL" id="KAK8866204.1"/>
    </source>
</evidence>
<proteinExistence type="predicted"/>
<sequence length="229" mass="26300">MYQKKLRQWTIRIPNNGPNGFSRNFVQYHFSSQTTDIQNINLQKIKLQNDKPILPPIIRENHLLHPPVNENFIFTNLINSTSSAILTDQNLTQKVSFNPSFFPTQIQPTKNIIINNDNDHSPSIQNPPEIRLCNSQCVDTTLSIDDFDISNNHELGMNEYDPYALYNCSDVNDNCSSVNNSFEIPSHFRIDEMYSDYYNHDDPQDDDIGLNSATDHNGSSIDIRNNFSS</sequence>
<organism evidence="1 2">
    <name type="scientific">Tritrichomonas musculus</name>
    <dbReference type="NCBI Taxonomy" id="1915356"/>
    <lineage>
        <taxon>Eukaryota</taxon>
        <taxon>Metamonada</taxon>
        <taxon>Parabasalia</taxon>
        <taxon>Tritrichomonadida</taxon>
        <taxon>Tritrichomonadidae</taxon>
        <taxon>Tritrichomonas</taxon>
    </lineage>
</organism>
<name>A0ABR2IML2_9EUKA</name>
<dbReference type="Proteomes" id="UP001470230">
    <property type="component" value="Unassembled WGS sequence"/>
</dbReference>
<accession>A0ABR2IML2</accession>
<dbReference type="EMBL" id="JAPFFF010000015">
    <property type="protein sequence ID" value="KAK8866204.1"/>
    <property type="molecule type" value="Genomic_DNA"/>
</dbReference>